<feature type="domain" description="FecR protein" evidence="2">
    <location>
        <begin position="118"/>
        <end position="211"/>
    </location>
</feature>
<evidence type="ECO:0000313" key="5">
    <source>
        <dbReference type="Proteomes" id="UP001193389"/>
    </source>
</evidence>
<feature type="domain" description="Protein FecR C-terminal" evidence="3">
    <location>
        <begin position="256"/>
        <end position="322"/>
    </location>
</feature>
<dbReference type="Gene3D" id="3.55.50.30">
    <property type="match status" value="1"/>
</dbReference>
<keyword evidence="5" id="KW-1185">Reference proteome</keyword>
<evidence type="ECO:0000259" key="3">
    <source>
        <dbReference type="Pfam" id="PF16344"/>
    </source>
</evidence>
<dbReference type="Pfam" id="PF04773">
    <property type="entry name" value="FecR"/>
    <property type="match status" value="1"/>
</dbReference>
<keyword evidence="1" id="KW-0472">Membrane</keyword>
<feature type="transmembrane region" description="Helical" evidence="1">
    <location>
        <begin position="83"/>
        <end position="105"/>
    </location>
</feature>
<dbReference type="Pfam" id="PF16344">
    <property type="entry name" value="FecR_C"/>
    <property type="match status" value="1"/>
</dbReference>
<dbReference type="GO" id="GO:0016989">
    <property type="term" value="F:sigma factor antagonist activity"/>
    <property type="evidence" value="ECO:0007669"/>
    <property type="project" value="TreeGrafter"/>
</dbReference>
<organism evidence="4 5">
    <name type="scientific">Aquipluma nitroreducens</name>
    <dbReference type="NCBI Taxonomy" id="2010828"/>
    <lineage>
        <taxon>Bacteria</taxon>
        <taxon>Pseudomonadati</taxon>
        <taxon>Bacteroidota</taxon>
        <taxon>Bacteroidia</taxon>
        <taxon>Marinilabiliales</taxon>
        <taxon>Prolixibacteraceae</taxon>
        <taxon>Aquipluma</taxon>
    </lineage>
</organism>
<keyword evidence="1" id="KW-0812">Transmembrane</keyword>
<dbReference type="InterPro" id="IPR012373">
    <property type="entry name" value="Ferrdict_sens_TM"/>
</dbReference>
<dbReference type="EMBL" id="AP018694">
    <property type="protein sequence ID" value="BBE16073.1"/>
    <property type="molecule type" value="Genomic_DNA"/>
</dbReference>
<name>A0A5K7S3F5_9BACT</name>
<accession>A0A5K7S3F5</accession>
<reference evidence="4" key="1">
    <citation type="journal article" date="2020" name="Int. J. Syst. Evol. Microbiol.">
        <title>Aquipluma nitroreducens gen. nov. sp. nov., a novel facultatively anaerobic bacterium isolated from a freshwater lake.</title>
        <authorList>
            <person name="Watanabe M."/>
            <person name="Kojima H."/>
            <person name="Fukui M."/>
        </authorList>
    </citation>
    <scope>NUCLEOTIDE SEQUENCE</scope>
    <source>
        <strain evidence="4">MeG22</strain>
    </source>
</reference>
<sequence length="327" mass="37423">MRDIPLIIARILLKVANKDEVDTISWWEKKSPLNVSFLNNLEAFWELSVEERSSDRLNIARERLLTRVKSTEADGHGRSLIYYLLRVAAVLVFVISIGGLSIYIASETNLFYKNNWVEVSTEAGQRSKVSLPDGSLVWLNAGSIIKYCPDKNERKVSLNGEAYFEVNHSPDYPFVIETGDTKIKVLGTKFNVSHYSGSKITEASLLSGKIEMTLFKSDKVIDIRPGEKVSYDAETQTLNKTEAIVQNDILWKQGILVFENESFNDLILKLERYYAVNFDYNRATFENIHYTGTINNLNIYRVLEFINLTIPINYEINNKTIKLTLNK</sequence>
<protein>
    <submittedName>
        <fullName evidence="4">Anti-sigma factor</fullName>
    </submittedName>
</protein>
<dbReference type="PANTHER" id="PTHR30273">
    <property type="entry name" value="PERIPLASMIC SIGNAL SENSOR AND SIGMA FACTOR ACTIVATOR FECR-RELATED"/>
    <property type="match status" value="1"/>
</dbReference>
<dbReference type="AlphaFoldDB" id="A0A5K7S3F5"/>
<evidence type="ECO:0000259" key="2">
    <source>
        <dbReference type="Pfam" id="PF04773"/>
    </source>
</evidence>
<evidence type="ECO:0000313" key="4">
    <source>
        <dbReference type="EMBL" id="BBE16073.1"/>
    </source>
</evidence>
<evidence type="ECO:0000256" key="1">
    <source>
        <dbReference type="SAM" id="Phobius"/>
    </source>
</evidence>
<dbReference type="PIRSF" id="PIRSF018266">
    <property type="entry name" value="FecR"/>
    <property type="match status" value="1"/>
</dbReference>
<dbReference type="InterPro" id="IPR006860">
    <property type="entry name" value="FecR"/>
</dbReference>
<dbReference type="Gene3D" id="2.60.120.1440">
    <property type="match status" value="1"/>
</dbReference>
<dbReference type="Proteomes" id="UP001193389">
    <property type="component" value="Chromosome"/>
</dbReference>
<dbReference type="RefSeq" id="WP_318349181.1">
    <property type="nucleotide sequence ID" value="NZ_AP018694.1"/>
</dbReference>
<dbReference type="PANTHER" id="PTHR30273:SF2">
    <property type="entry name" value="PROTEIN FECR"/>
    <property type="match status" value="1"/>
</dbReference>
<keyword evidence="1" id="KW-1133">Transmembrane helix</keyword>
<dbReference type="InterPro" id="IPR032508">
    <property type="entry name" value="FecR_C"/>
</dbReference>
<proteinExistence type="predicted"/>
<dbReference type="KEGG" id="anf:AQPE_0210"/>
<gene>
    <name evidence="4" type="ORF">AQPE_0210</name>
</gene>